<evidence type="ECO:0008006" key="4">
    <source>
        <dbReference type="Google" id="ProtNLM"/>
    </source>
</evidence>
<dbReference type="InParanoid" id="A0A3Q7JP64"/>
<keyword evidence="3" id="KW-1185">Reference proteome</keyword>
<dbReference type="Gramene" id="Solyc11g067055.1.1">
    <property type="protein sequence ID" value="Solyc11g067055.1.1"/>
    <property type="gene ID" value="Solyc11g067055.1"/>
</dbReference>
<reference evidence="2" key="1">
    <citation type="journal article" date="2012" name="Nature">
        <title>The tomato genome sequence provides insights into fleshy fruit evolution.</title>
        <authorList>
            <consortium name="Tomato Genome Consortium"/>
        </authorList>
    </citation>
    <scope>NUCLEOTIDE SEQUENCE [LARGE SCALE GENOMIC DNA]</scope>
    <source>
        <strain evidence="2">cv. Heinz 1706</strain>
    </source>
</reference>
<keyword evidence="1" id="KW-0732">Signal</keyword>
<reference evidence="2" key="2">
    <citation type="submission" date="2019-01" db="UniProtKB">
        <authorList>
            <consortium name="EnsemblPlants"/>
        </authorList>
    </citation>
    <scope>IDENTIFICATION</scope>
    <source>
        <strain evidence="2">cv. Heinz 1706</strain>
    </source>
</reference>
<dbReference type="Proteomes" id="UP000004994">
    <property type="component" value="Chromosome 11"/>
</dbReference>
<feature type="chain" id="PRO_5018718910" description="Secreted protein" evidence="1">
    <location>
        <begin position="27"/>
        <end position="96"/>
    </location>
</feature>
<proteinExistence type="predicted"/>
<organism evidence="2">
    <name type="scientific">Solanum lycopersicum</name>
    <name type="common">Tomato</name>
    <name type="synonym">Lycopersicon esculentum</name>
    <dbReference type="NCBI Taxonomy" id="4081"/>
    <lineage>
        <taxon>Eukaryota</taxon>
        <taxon>Viridiplantae</taxon>
        <taxon>Streptophyta</taxon>
        <taxon>Embryophyta</taxon>
        <taxon>Tracheophyta</taxon>
        <taxon>Spermatophyta</taxon>
        <taxon>Magnoliopsida</taxon>
        <taxon>eudicotyledons</taxon>
        <taxon>Gunneridae</taxon>
        <taxon>Pentapetalae</taxon>
        <taxon>asterids</taxon>
        <taxon>lamiids</taxon>
        <taxon>Solanales</taxon>
        <taxon>Solanaceae</taxon>
        <taxon>Solanoideae</taxon>
        <taxon>Solaneae</taxon>
        <taxon>Solanum</taxon>
        <taxon>Solanum subgen. Lycopersicon</taxon>
    </lineage>
</organism>
<evidence type="ECO:0000313" key="3">
    <source>
        <dbReference type="Proteomes" id="UP000004994"/>
    </source>
</evidence>
<name>A0A3Q7JP64_SOLLC</name>
<dbReference type="AlphaFoldDB" id="A0A3Q7JP64"/>
<evidence type="ECO:0000313" key="2">
    <source>
        <dbReference type="EnsemblPlants" id="Solyc11g067055.1.1"/>
    </source>
</evidence>
<feature type="signal peptide" evidence="1">
    <location>
        <begin position="1"/>
        <end position="26"/>
    </location>
</feature>
<evidence type="ECO:0000256" key="1">
    <source>
        <dbReference type="SAM" id="SignalP"/>
    </source>
</evidence>
<accession>A0A3Q7JP64</accession>
<sequence length="96" mass="10257">MAARKKCHASSSIDSVLVLGLLLTEAAVLKPSLKGLAPFSCFMFCSSGARFGIFGDTVCIDFPFPPLMIVSLTLSEKGTIPNMNQSFLIKKTISAK</sequence>
<protein>
    <recommendedName>
        <fullName evidence="4">Secreted protein</fullName>
    </recommendedName>
</protein>
<dbReference type="EnsemblPlants" id="Solyc11g067055.1.1">
    <property type="protein sequence ID" value="Solyc11g067055.1.1"/>
    <property type="gene ID" value="Solyc11g067055.1"/>
</dbReference>